<protein>
    <submittedName>
        <fullName evidence="2">Uncharacterized protein</fullName>
    </submittedName>
</protein>
<keyword evidence="1" id="KW-0472">Membrane</keyword>
<comment type="caution">
    <text evidence="2">The sequence shown here is derived from an EMBL/GenBank/DDBJ whole genome shotgun (WGS) entry which is preliminary data.</text>
</comment>
<accession>A0ABU3NXU5</accession>
<proteinExistence type="predicted"/>
<evidence type="ECO:0000256" key="1">
    <source>
        <dbReference type="SAM" id="Phobius"/>
    </source>
</evidence>
<name>A0ABU3NXU5_9FIRM</name>
<dbReference type="Proteomes" id="UP001254848">
    <property type="component" value="Unassembled WGS sequence"/>
</dbReference>
<feature type="transmembrane region" description="Helical" evidence="1">
    <location>
        <begin position="6"/>
        <end position="24"/>
    </location>
</feature>
<sequence length="63" mass="6609">MTDAVITGYLCVGAGIALWFWGYYGSSIYLLLCAVLLGFISVYLAAQLAIAVDNLMNGGGQEG</sequence>
<feature type="transmembrane region" description="Helical" evidence="1">
    <location>
        <begin position="29"/>
        <end position="50"/>
    </location>
</feature>
<evidence type="ECO:0000313" key="3">
    <source>
        <dbReference type="Proteomes" id="UP001254848"/>
    </source>
</evidence>
<reference evidence="2 3" key="1">
    <citation type="submission" date="2023-07" db="EMBL/GenBank/DDBJ databases">
        <title>The novel representative of Negativicutes class, Anaeroselena agilis gen. nov. sp. nov.</title>
        <authorList>
            <person name="Prokofeva M.I."/>
            <person name="Elcheninov A.G."/>
            <person name="Klyukina A."/>
            <person name="Kublanov I.V."/>
            <person name="Frolov E.N."/>
            <person name="Podosokorskaya O.A."/>
        </authorList>
    </citation>
    <scope>NUCLEOTIDE SEQUENCE [LARGE SCALE GENOMIC DNA]</scope>
    <source>
        <strain evidence="2 3">4137-cl</strain>
    </source>
</reference>
<dbReference type="EMBL" id="JAUOZS010000001">
    <property type="protein sequence ID" value="MDT8901617.1"/>
    <property type="molecule type" value="Genomic_DNA"/>
</dbReference>
<gene>
    <name evidence="2" type="ORF">Q4T40_10220</name>
</gene>
<organism evidence="2 3">
    <name type="scientific">Anaeroselena agilis</name>
    <dbReference type="NCBI Taxonomy" id="3063788"/>
    <lineage>
        <taxon>Bacteria</taxon>
        <taxon>Bacillati</taxon>
        <taxon>Bacillota</taxon>
        <taxon>Negativicutes</taxon>
        <taxon>Acetonemataceae</taxon>
        <taxon>Anaeroselena</taxon>
    </lineage>
</organism>
<keyword evidence="1" id="KW-0812">Transmembrane</keyword>
<keyword evidence="1" id="KW-1133">Transmembrane helix</keyword>
<keyword evidence="3" id="KW-1185">Reference proteome</keyword>
<dbReference type="RefSeq" id="WP_413780123.1">
    <property type="nucleotide sequence ID" value="NZ_JAUOZS010000001.1"/>
</dbReference>
<evidence type="ECO:0000313" key="2">
    <source>
        <dbReference type="EMBL" id="MDT8901617.1"/>
    </source>
</evidence>